<reference evidence="1" key="1">
    <citation type="journal article" date="2014" name="Front. Microbiol.">
        <title>High frequency of phylogenetically diverse reductive dehalogenase-homologous genes in deep subseafloor sedimentary metagenomes.</title>
        <authorList>
            <person name="Kawai M."/>
            <person name="Futagami T."/>
            <person name="Toyoda A."/>
            <person name="Takaki Y."/>
            <person name="Nishi S."/>
            <person name="Hori S."/>
            <person name="Arai W."/>
            <person name="Tsubouchi T."/>
            <person name="Morono Y."/>
            <person name="Uchiyama I."/>
            <person name="Ito T."/>
            <person name="Fujiyama A."/>
            <person name="Inagaki F."/>
            <person name="Takami H."/>
        </authorList>
    </citation>
    <scope>NUCLEOTIDE SEQUENCE</scope>
    <source>
        <strain evidence="1">Expedition CK06-06</strain>
    </source>
</reference>
<organism evidence="1">
    <name type="scientific">marine sediment metagenome</name>
    <dbReference type="NCBI Taxonomy" id="412755"/>
    <lineage>
        <taxon>unclassified sequences</taxon>
        <taxon>metagenomes</taxon>
        <taxon>ecological metagenomes</taxon>
    </lineage>
</organism>
<protein>
    <submittedName>
        <fullName evidence="1">Uncharacterized protein</fullName>
    </submittedName>
</protein>
<evidence type="ECO:0000313" key="1">
    <source>
        <dbReference type="EMBL" id="GAG80868.1"/>
    </source>
</evidence>
<comment type="caution">
    <text evidence="1">The sequence shown here is derived from an EMBL/GenBank/DDBJ whole genome shotgun (WGS) entry which is preliminary data.</text>
</comment>
<sequence length="51" mass="5295">MLAGVALLPKQITISNGTDTDHDIDFTAGNFQFDDGSGQAVATALTKQIDA</sequence>
<proteinExistence type="predicted"/>
<feature type="non-terminal residue" evidence="1">
    <location>
        <position position="51"/>
    </location>
</feature>
<dbReference type="AlphaFoldDB" id="X1B9Q4"/>
<gene>
    <name evidence="1" type="ORF">S01H4_21562</name>
</gene>
<dbReference type="EMBL" id="BART01009781">
    <property type="protein sequence ID" value="GAG80868.1"/>
    <property type="molecule type" value="Genomic_DNA"/>
</dbReference>
<name>X1B9Q4_9ZZZZ</name>
<accession>X1B9Q4</accession>